<evidence type="ECO:0000313" key="1">
    <source>
        <dbReference type="EMBL" id="MBB6104083.1"/>
    </source>
</evidence>
<reference evidence="1 2" key="1">
    <citation type="submission" date="2020-08" db="EMBL/GenBank/DDBJ databases">
        <title>Above-ground endophytic microbial communities from plants in different locations in the United States.</title>
        <authorList>
            <person name="Frank C."/>
        </authorList>
    </citation>
    <scope>NUCLEOTIDE SEQUENCE [LARGE SCALE GENOMIC DNA]</scope>
    <source>
        <strain evidence="1 2">WP4_2_2</strain>
    </source>
</reference>
<evidence type="ECO:0000313" key="2">
    <source>
        <dbReference type="Proteomes" id="UP000571554"/>
    </source>
</evidence>
<sequence length="397" mass="42203">MTRIAHRFRLALLGAALGVAPFAIHNAQAQALRPEVAKPLNDAQTLYRARRYSEALAKISQAAAVPAHTDYETVTIEEMRGATAAAAGDNATAEHAYETLLASGQLKGEDGQRTAAALAGLYFQQKEYGKAISAAQRYQKLGGGDPQMQTLLIESYYLSGNNAGALALLKSSVDAQTHAGHTPDEAQLQLLGTVAQRANDPAAYRGALEKLVAFHPKPEYWTDLIHAIRSKPGYLSALDVDVYRLRRAAGSLASADDYMEMTQLAIVSGSVAEGKQIVDQGFASGVLGHDAQADRERRLQALAAKRASAPADPQNPVAPFDVGFNQVFAGQQQAGFAAMDAALAKGVDHPDMARLRLGEAYYFAGQKARAVTAFKAVKGTDGAADLAQLWLLIATKS</sequence>
<dbReference type="RefSeq" id="WP_409258818.1">
    <property type="nucleotide sequence ID" value="NZ_JACHBW010000011.1"/>
</dbReference>
<dbReference type="SUPFAM" id="SSF48452">
    <property type="entry name" value="TPR-like"/>
    <property type="match status" value="1"/>
</dbReference>
<dbReference type="Proteomes" id="UP000571554">
    <property type="component" value="Unassembled WGS sequence"/>
</dbReference>
<protein>
    <submittedName>
        <fullName evidence="1">Outer membrane protein assembly factor BamD (BamD/ComL family)</fullName>
    </submittedName>
</protein>
<dbReference type="InterPro" id="IPR011990">
    <property type="entry name" value="TPR-like_helical_dom_sf"/>
</dbReference>
<accession>A0A7W9WUR7</accession>
<name>A0A7W9WUR7_9BURK</name>
<proteinExistence type="predicted"/>
<dbReference type="AlphaFoldDB" id="A0A7W9WUR7"/>
<comment type="caution">
    <text evidence="1">The sequence shown here is derived from an EMBL/GenBank/DDBJ whole genome shotgun (WGS) entry which is preliminary data.</text>
</comment>
<dbReference type="EMBL" id="JACHBW010000011">
    <property type="protein sequence ID" value="MBB6104083.1"/>
    <property type="molecule type" value="Genomic_DNA"/>
</dbReference>
<organism evidence="1 2">
    <name type="scientific">Paraburkholderia bannensis</name>
    <dbReference type="NCBI Taxonomy" id="765414"/>
    <lineage>
        <taxon>Bacteria</taxon>
        <taxon>Pseudomonadati</taxon>
        <taxon>Pseudomonadota</taxon>
        <taxon>Betaproteobacteria</taxon>
        <taxon>Burkholderiales</taxon>
        <taxon>Burkholderiaceae</taxon>
        <taxon>Paraburkholderia</taxon>
    </lineage>
</organism>
<keyword evidence="2" id="KW-1185">Reference proteome</keyword>
<gene>
    <name evidence="1" type="ORF">F4827_003942</name>
</gene>
<dbReference type="Gene3D" id="1.25.40.10">
    <property type="entry name" value="Tetratricopeptide repeat domain"/>
    <property type="match status" value="1"/>
</dbReference>